<evidence type="ECO:0000313" key="2">
    <source>
        <dbReference type="EMBL" id="GGS29783.1"/>
    </source>
</evidence>
<evidence type="ECO:0000256" key="1">
    <source>
        <dbReference type="SAM" id="MobiDB-lite"/>
    </source>
</evidence>
<feature type="region of interest" description="Disordered" evidence="1">
    <location>
        <begin position="262"/>
        <end position="316"/>
    </location>
</feature>
<keyword evidence="3" id="KW-1185">Reference proteome</keyword>
<name>A0A918GD59_STRGD</name>
<comment type="caution">
    <text evidence="2">The sequence shown here is derived from an EMBL/GenBank/DDBJ whole genome shotgun (WGS) entry which is preliminary data.</text>
</comment>
<feature type="compositionally biased region" description="Basic residues" evidence="1">
    <location>
        <begin position="306"/>
        <end position="316"/>
    </location>
</feature>
<dbReference type="AlphaFoldDB" id="A0A918GD59"/>
<dbReference type="EMBL" id="BMSL01000003">
    <property type="protein sequence ID" value="GGS29783.1"/>
    <property type="molecule type" value="Genomic_DNA"/>
</dbReference>
<protein>
    <submittedName>
        <fullName evidence="2">Uncharacterized protein</fullName>
    </submittedName>
</protein>
<evidence type="ECO:0000313" key="3">
    <source>
        <dbReference type="Proteomes" id="UP000653493"/>
    </source>
</evidence>
<proteinExistence type="predicted"/>
<sequence length="316" mass="34628">MPQVPADPATGRGATLRRVTYEFGPIDESGTATRIYPWSARPSSVTCYLTGAEWDLEKVNRTDTVDALSLRHARFRTIADGDVLDHLNLGFDFIPLVHVPNTVSSAGHFGLLSLTQLLDDIASADTDSHHASATTGSPIIGLSGARFPVDRRTGQTLPVQVEPGMVWPLGDDGRLSTMNTYTQIAELRAYVKTLRERLSVVSRLPASVIGTVSPAEVPSGYTLRLSFRLLEAMVRSMRLAREAKYPLLLKMMQRLYQLGGTLPPGHPLLRRLPPYRPSGHSRSRRSGHAGQGPVPRDRNPPPPRGRLPRRGRHGGS</sequence>
<reference evidence="2" key="2">
    <citation type="submission" date="2020-09" db="EMBL/GenBank/DDBJ databases">
        <authorList>
            <person name="Sun Q."/>
            <person name="Ohkuma M."/>
        </authorList>
    </citation>
    <scope>NUCLEOTIDE SEQUENCE</scope>
    <source>
        <strain evidence="2">JCM 4234</strain>
    </source>
</reference>
<reference evidence="2" key="1">
    <citation type="journal article" date="2014" name="Int. J. Syst. Evol. Microbiol.">
        <title>Complete genome sequence of Corynebacterium casei LMG S-19264T (=DSM 44701T), isolated from a smear-ripened cheese.</title>
        <authorList>
            <consortium name="US DOE Joint Genome Institute (JGI-PGF)"/>
            <person name="Walter F."/>
            <person name="Albersmeier A."/>
            <person name="Kalinowski J."/>
            <person name="Ruckert C."/>
        </authorList>
    </citation>
    <scope>NUCLEOTIDE SEQUENCE</scope>
    <source>
        <strain evidence="2">JCM 4234</strain>
    </source>
</reference>
<gene>
    <name evidence="2" type="ORF">GCM10010238_18390</name>
</gene>
<dbReference type="Proteomes" id="UP000653493">
    <property type="component" value="Unassembled WGS sequence"/>
</dbReference>
<organism evidence="2 3">
    <name type="scientific">Streptomyces griseoviridis</name>
    <dbReference type="NCBI Taxonomy" id="45398"/>
    <lineage>
        <taxon>Bacteria</taxon>
        <taxon>Bacillati</taxon>
        <taxon>Actinomycetota</taxon>
        <taxon>Actinomycetes</taxon>
        <taxon>Kitasatosporales</taxon>
        <taxon>Streptomycetaceae</taxon>
        <taxon>Streptomyces</taxon>
    </lineage>
</organism>
<accession>A0A918GD59</accession>